<keyword evidence="4" id="KW-1133">Transmembrane helix</keyword>
<dbReference type="Gene3D" id="3.30.565.10">
    <property type="entry name" value="Histidine kinase-like ATPase, C-terminal domain"/>
    <property type="match status" value="1"/>
</dbReference>
<dbReference type="PANTHER" id="PTHR43547">
    <property type="entry name" value="TWO-COMPONENT HISTIDINE KINASE"/>
    <property type="match status" value="1"/>
</dbReference>
<dbReference type="Proteomes" id="UP000294752">
    <property type="component" value="Unassembled WGS sequence"/>
</dbReference>
<dbReference type="GO" id="GO:0000155">
    <property type="term" value="F:phosphorelay sensor kinase activity"/>
    <property type="evidence" value="ECO:0007669"/>
    <property type="project" value="InterPro"/>
</dbReference>
<dbReference type="RefSeq" id="WP_133639361.1">
    <property type="nucleotide sequence ID" value="NZ_SNZV01000002.1"/>
</dbReference>
<proteinExistence type="predicted"/>
<keyword evidence="4" id="KW-0472">Membrane</keyword>
<comment type="catalytic activity">
    <reaction evidence="1">
        <text>ATP + protein L-histidine = ADP + protein N-phospho-L-histidine.</text>
        <dbReference type="EC" id="2.7.13.3"/>
    </reaction>
</comment>
<dbReference type="InterPro" id="IPR005467">
    <property type="entry name" value="His_kinase_dom"/>
</dbReference>
<dbReference type="InterPro" id="IPR004358">
    <property type="entry name" value="Sig_transdc_His_kin-like_C"/>
</dbReference>
<evidence type="ECO:0000259" key="5">
    <source>
        <dbReference type="PROSITE" id="PS50109"/>
    </source>
</evidence>
<dbReference type="AlphaFoldDB" id="A0A4V3E268"/>
<dbReference type="InterPro" id="IPR036890">
    <property type="entry name" value="HATPase_C_sf"/>
</dbReference>
<evidence type="ECO:0000256" key="3">
    <source>
        <dbReference type="ARBA" id="ARBA00022553"/>
    </source>
</evidence>
<evidence type="ECO:0000313" key="7">
    <source>
        <dbReference type="Proteomes" id="UP000294752"/>
    </source>
</evidence>
<evidence type="ECO:0000256" key="4">
    <source>
        <dbReference type="SAM" id="Phobius"/>
    </source>
</evidence>
<accession>A0A4V3E268</accession>
<dbReference type="SUPFAM" id="SSF55874">
    <property type="entry name" value="ATPase domain of HSP90 chaperone/DNA topoisomerase II/histidine kinase"/>
    <property type="match status" value="1"/>
</dbReference>
<dbReference type="PANTHER" id="PTHR43547:SF2">
    <property type="entry name" value="HYBRID SIGNAL TRANSDUCTION HISTIDINE KINASE C"/>
    <property type="match status" value="1"/>
</dbReference>
<feature type="transmembrane region" description="Helical" evidence="4">
    <location>
        <begin position="160"/>
        <end position="177"/>
    </location>
</feature>
<reference evidence="6 7" key="1">
    <citation type="submission" date="2019-03" db="EMBL/GenBank/DDBJ databases">
        <title>Genomic Encyclopedia of Type Strains, Phase III (KMG-III): the genomes of soil and plant-associated and newly described type strains.</title>
        <authorList>
            <person name="Whitman W."/>
        </authorList>
    </citation>
    <scope>NUCLEOTIDE SEQUENCE [LARGE SCALE GENOMIC DNA]</scope>
    <source>
        <strain evidence="6 7">CGMCC 1.12801</strain>
    </source>
</reference>
<feature type="transmembrane region" description="Helical" evidence="4">
    <location>
        <begin position="88"/>
        <end position="121"/>
    </location>
</feature>
<feature type="transmembrane region" description="Helical" evidence="4">
    <location>
        <begin position="30"/>
        <end position="48"/>
    </location>
</feature>
<dbReference type="EMBL" id="SNZV01000002">
    <property type="protein sequence ID" value="TDS16098.1"/>
    <property type="molecule type" value="Genomic_DNA"/>
</dbReference>
<feature type="transmembrane region" description="Helical" evidence="4">
    <location>
        <begin position="128"/>
        <end position="148"/>
    </location>
</feature>
<dbReference type="EC" id="2.7.13.3" evidence="2"/>
<dbReference type="PROSITE" id="PS50109">
    <property type="entry name" value="HIS_KIN"/>
    <property type="match status" value="1"/>
</dbReference>
<dbReference type="InterPro" id="IPR036097">
    <property type="entry name" value="HisK_dim/P_sf"/>
</dbReference>
<evidence type="ECO:0000256" key="2">
    <source>
        <dbReference type="ARBA" id="ARBA00012438"/>
    </source>
</evidence>
<keyword evidence="4" id="KW-0812">Transmembrane</keyword>
<keyword evidence="6" id="KW-0808">Transferase</keyword>
<dbReference type="SMART" id="SM00387">
    <property type="entry name" value="HATPase_c"/>
    <property type="match status" value="1"/>
</dbReference>
<dbReference type="OrthoDB" id="9810447at2"/>
<keyword evidence="3" id="KW-0597">Phosphoprotein</keyword>
<dbReference type="PRINTS" id="PR00344">
    <property type="entry name" value="BCTRLSENSOR"/>
</dbReference>
<dbReference type="SUPFAM" id="SSF47384">
    <property type="entry name" value="Homodimeric domain of signal transducing histidine kinase"/>
    <property type="match status" value="1"/>
</dbReference>
<keyword evidence="6" id="KW-0418">Kinase</keyword>
<dbReference type="InterPro" id="IPR003594">
    <property type="entry name" value="HATPase_dom"/>
</dbReference>
<dbReference type="InterPro" id="IPR003661">
    <property type="entry name" value="HisK_dim/P_dom"/>
</dbReference>
<dbReference type="Gene3D" id="1.10.287.130">
    <property type="match status" value="1"/>
</dbReference>
<dbReference type="Pfam" id="PF00512">
    <property type="entry name" value="HisKA"/>
    <property type="match status" value="1"/>
</dbReference>
<organism evidence="6 7">
    <name type="scientific">Sphingobacterium paludis</name>
    <dbReference type="NCBI Taxonomy" id="1476465"/>
    <lineage>
        <taxon>Bacteria</taxon>
        <taxon>Pseudomonadati</taxon>
        <taxon>Bacteroidota</taxon>
        <taxon>Sphingobacteriia</taxon>
        <taxon>Sphingobacteriales</taxon>
        <taxon>Sphingobacteriaceae</taxon>
        <taxon>Sphingobacterium</taxon>
    </lineage>
</organism>
<feature type="domain" description="Histidine kinase" evidence="5">
    <location>
        <begin position="208"/>
        <end position="423"/>
    </location>
</feature>
<dbReference type="Pfam" id="PF02518">
    <property type="entry name" value="HATPase_c"/>
    <property type="match status" value="1"/>
</dbReference>
<comment type="caution">
    <text evidence="6">The sequence shown here is derived from an EMBL/GenBank/DDBJ whole genome shotgun (WGS) entry which is preliminary data.</text>
</comment>
<keyword evidence="7" id="KW-1185">Reference proteome</keyword>
<sequence length="433" mass="48237">METVLSLYKRLTHIGVHGELSYLESRRVQMLNLIALSCIPLTFFFAICNMLHGRYLLSTINLATSGASALVLMLHVRRHYDAGRFVLLTFNFLLFATGCFLYQNGAVYYLLCVLIVALLVYDKKWIQVMAGLAVTTVILLATFLPEHLTAREALPVGRQLVNTIGALVFLTFIVVFFKRIQYGYQKKIEEQRDELKKMNADMQKIFSIIAHDIKSPLASLQGVIALFQEGFISPQITEESIKLVDRRVKQLDSTLENLLRWSSNNLGGLQTTKSHVYLAGAVQETCYFLEGLASGKAIDFAIDIDRDTFVFADRDQLSMILRNLISNAIKFSYAGGTVTLQGRRSVDKVTLQVIDNGMGMNTENEKALFRSLQRPSFGTEGERGSGVGLMLSYELIKQNAGTIAVKSIEGKGTIFSIVLPVGIPEKKAILTPL</sequence>
<gene>
    <name evidence="6" type="ORF">B0I21_102424</name>
</gene>
<evidence type="ECO:0000256" key="1">
    <source>
        <dbReference type="ARBA" id="ARBA00000085"/>
    </source>
</evidence>
<evidence type="ECO:0000313" key="6">
    <source>
        <dbReference type="EMBL" id="TDS16098.1"/>
    </source>
</evidence>
<dbReference type="CDD" id="cd00075">
    <property type="entry name" value="HATPase"/>
    <property type="match status" value="1"/>
</dbReference>
<dbReference type="SMART" id="SM00388">
    <property type="entry name" value="HisKA"/>
    <property type="match status" value="1"/>
</dbReference>
<name>A0A4V3E268_9SPHI</name>
<dbReference type="CDD" id="cd00082">
    <property type="entry name" value="HisKA"/>
    <property type="match status" value="1"/>
</dbReference>
<protein>
    <recommendedName>
        <fullName evidence="2">histidine kinase</fullName>
        <ecNumber evidence="2">2.7.13.3</ecNumber>
    </recommendedName>
</protein>